<dbReference type="Proteomes" id="UP000580250">
    <property type="component" value="Unassembled WGS sequence"/>
</dbReference>
<accession>A0A6V7UXN7</accession>
<dbReference type="EMBL" id="CAJEWN010000126">
    <property type="protein sequence ID" value="CAD2167296.1"/>
    <property type="molecule type" value="Genomic_DNA"/>
</dbReference>
<comment type="caution">
    <text evidence="1">The sequence shown here is derived from an EMBL/GenBank/DDBJ whole genome shotgun (WGS) entry which is preliminary data.</text>
</comment>
<sequence>MLKLNRLFNSYFCRQSNFRALTFCFVKFSSYNRNSSSFERIESNNKFVNEQTNVKNNKGLIEADLFKEKLKIGENNIIQISLIQGKSGKRTISFARMFKTENSEWKYLRLPNLLMPTDAYNFVKALDRIIIACSEEKIFDEFNLNKELCFEEIITDFYDISLILFRNEEGKLGFKLIKKLKSENKINSFFIPINSLLWIRRIFAKIFEEFDGGSQKLKELFVDLKNFESKEFIKQIDVINQKEGTTLASDELKLGENNKIKIELREGVSGNRTIQIMNIYRLQNNANHGWRYLYLPKLLLPDAFNFVKALDKIIIACDGERVFDLSNANKKLVFEEINTDIYDISLNLFRNERGFLVFQVLQKKKTENGELLKKERLTSISLQINSLLWIREIIAKMIEEFDGSKTLLKLPVVNFPFIIYQQEQGKSGKRTINLVRMFRTENTEWEITTLNKFLVPNDAYNFVKALDRIIIACNEEKNFDEFNLNKKLAFEEIITDFYDISLILFRNEEGKLGFKLIKKLKSENKINSIFIPINSLLWIRKIFVKILEEFDGGSQKLKELPNIAFPFMDI</sequence>
<dbReference type="AlphaFoldDB" id="A0A6V7UXN7"/>
<gene>
    <name evidence="1" type="ORF">MENT_LOCUS18579</name>
</gene>
<protein>
    <submittedName>
        <fullName evidence="1">Uncharacterized protein</fullName>
    </submittedName>
</protein>
<evidence type="ECO:0000313" key="2">
    <source>
        <dbReference type="Proteomes" id="UP000580250"/>
    </source>
</evidence>
<reference evidence="1 2" key="1">
    <citation type="submission" date="2020-08" db="EMBL/GenBank/DDBJ databases">
        <authorList>
            <person name="Koutsovoulos G."/>
            <person name="Danchin GJ E."/>
        </authorList>
    </citation>
    <scope>NUCLEOTIDE SEQUENCE [LARGE SCALE GENOMIC DNA]</scope>
</reference>
<evidence type="ECO:0000313" key="1">
    <source>
        <dbReference type="EMBL" id="CAD2167296.1"/>
    </source>
</evidence>
<name>A0A6V7UXN7_MELEN</name>
<proteinExistence type="predicted"/>
<organism evidence="1 2">
    <name type="scientific">Meloidogyne enterolobii</name>
    <name type="common">Root-knot nematode worm</name>
    <name type="synonym">Meloidogyne mayaguensis</name>
    <dbReference type="NCBI Taxonomy" id="390850"/>
    <lineage>
        <taxon>Eukaryota</taxon>
        <taxon>Metazoa</taxon>
        <taxon>Ecdysozoa</taxon>
        <taxon>Nematoda</taxon>
        <taxon>Chromadorea</taxon>
        <taxon>Rhabditida</taxon>
        <taxon>Tylenchina</taxon>
        <taxon>Tylenchomorpha</taxon>
        <taxon>Tylenchoidea</taxon>
        <taxon>Meloidogynidae</taxon>
        <taxon>Meloidogyninae</taxon>
        <taxon>Meloidogyne</taxon>
    </lineage>
</organism>